<proteinExistence type="predicted"/>
<reference evidence="1" key="1">
    <citation type="journal article" date="2020" name="Nature">
        <title>Giant virus diversity and host interactions through global metagenomics.</title>
        <authorList>
            <person name="Schulz F."/>
            <person name="Roux S."/>
            <person name="Paez-Espino D."/>
            <person name="Jungbluth S."/>
            <person name="Walsh D.A."/>
            <person name="Denef V.J."/>
            <person name="McMahon K.D."/>
            <person name="Konstantinidis K.T."/>
            <person name="Eloe-Fadrosh E.A."/>
            <person name="Kyrpides N.C."/>
            <person name="Woyke T."/>
        </authorList>
    </citation>
    <scope>NUCLEOTIDE SEQUENCE</scope>
    <source>
        <strain evidence="1">GVMAG-M-3300027791-30</strain>
    </source>
</reference>
<accession>A0A6C0LFR7</accession>
<sequence>MKIDFIISNISNSENITEETLKNFIKSFEKYIKSEIKKYDDTSGLEDFKMNTYDYKILYKLYFSTTPSPYKVHILLLYMYSYYKLDGITFNKNFFPLKLFFNFLSKNKNIHTDIIKMIE</sequence>
<organism evidence="1">
    <name type="scientific">viral metagenome</name>
    <dbReference type="NCBI Taxonomy" id="1070528"/>
    <lineage>
        <taxon>unclassified sequences</taxon>
        <taxon>metagenomes</taxon>
        <taxon>organismal metagenomes</taxon>
    </lineage>
</organism>
<name>A0A6C0LFR7_9ZZZZ</name>
<dbReference type="EMBL" id="MN740474">
    <property type="protein sequence ID" value="QHU28835.1"/>
    <property type="molecule type" value="Genomic_DNA"/>
</dbReference>
<evidence type="ECO:0000313" key="1">
    <source>
        <dbReference type="EMBL" id="QHU28835.1"/>
    </source>
</evidence>
<dbReference type="AlphaFoldDB" id="A0A6C0LFR7"/>
<protein>
    <submittedName>
        <fullName evidence="1">Uncharacterized protein</fullName>
    </submittedName>
</protein>